<accession>A0A8J8PDA0</accession>
<evidence type="ECO:0000256" key="1">
    <source>
        <dbReference type="SAM" id="Phobius"/>
    </source>
</evidence>
<name>A0A8J8PDA0_9EURY</name>
<sequence length="653" mass="68741">MSHQNRLPRWLSADRLDTTLAKVGILASVLLLSLRLLTAQVLLVVIPVATGVACALYFGVHRRQATAFEFPTLPVGVGRYLPSAVFVGLAGLVLAIAAVGSRTLPIYLLIGAIGATILAQPLLIDADELSPSLVLAQILASAVVIRLSVLFITPGFIGVDIWTHVPVFIQGIVDSGSLAAIADSKYSMAPFYHTIGAVAALVFGSARIGMYLSVGLLVPLSALLIYATGALLLPARWALVATTLFVFADQVIRWGLHIIPTSLGLVFFLGALYSVTRLSLTDEPWLIGVLLAVSLATVFTHQVSTAILLVFLGIAAVSVVASRVFGSTADRVSTRSLVGIVGTFLVTLVVTIASWTVTPWYSDEPFLTEMLATLETTIASEAGFLNLAGEETAGAAGGAESVGVLADIVPFVEWFGFALLLAIAVVGGLALLRMENPPSLTGTYVLSAAAMFVVIFGFSLFGVRAILPGRWIAFMYALLAIMGAVGLFHLSGRASKRVLLVIVVVLAIGYPTSMVVAEKATLDSPALGNENPRYSYTESEIAAVGTISSIYSPDEAASVDSDHPYHTLYGRLGGYTSRTAVFDASGSTDARPVIARSYQRSGPAVFNEDGNPSQSVLAPTVSPDRVCSPARNRVYTNDEVTMCTSSSVTEGSL</sequence>
<feature type="transmembrane region" description="Helical" evidence="1">
    <location>
        <begin position="20"/>
        <end position="37"/>
    </location>
</feature>
<feature type="transmembrane region" description="Helical" evidence="1">
    <location>
        <begin position="414"/>
        <end position="432"/>
    </location>
</feature>
<keyword evidence="3" id="KW-1185">Reference proteome</keyword>
<feature type="transmembrane region" description="Helical" evidence="1">
    <location>
        <begin position="191"/>
        <end position="212"/>
    </location>
</feature>
<keyword evidence="1" id="KW-0472">Membrane</keyword>
<feature type="transmembrane region" description="Helical" evidence="1">
    <location>
        <begin position="498"/>
        <end position="517"/>
    </location>
</feature>
<gene>
    <name evidence="2" type="ORF">EGH24_06600</name>
</gene>
<feature type="transmembrane region" description="Helical" evidence="1">
    <location>
        <begin position="473"/>
        <end position="491"/>
    </location>
</feature>
<feature type="transmembrane region" description="Helical" evidence="1">
    <location>
        <begin position="80"/>
        <end position="100"/>
    </location>
</feature>
<reference evidence="2" key="1">
    <citation type="submission" date="2019-02" db="EMBL/GenBank/DDBJ databases">
        <title>Halonotius sp. a new haloarchaeum isolated from saline soil.</title>
        <authorList>
            <person name="Duran-Viseras A."/>
            <person name="Sanchez-Porro C."/>
            <person name="Ventosa A."/>
        </authorList>
    </citation>
    <scope>NUCLEOTIDE SEQUENCE</scope>
    <source>
        <strain evidence="2">F15B</strain>
    </source>
</reference>
<protein>
    <submittedName>
        <fullName evidence="2">Uncharacterized protein</fullName>
    </submittedName>
</protein>
<dbReference type="EMBL" id="RKLU01000002">
    <property type="protein sequence ID" value="TQQ83097.1"/>
    <property type="molecule type" value="Genomic_DNA"/>
</dbReference>
<feature type="transmembrane region" description="Helical" evidence="1">
    <location>
        <begin position="43"/>
        <end position="60"/>
    </location>
</feature>
<organism evidence="2 3">
    <name type="scientific">Halonotius terrestris</name>
    <dbReference type="NCBI Taxonomy" id="2487750"/>
    <lineage>
        <taxon>Archaea</taxon>
        <taxon>Methanobacteriati</taxon>
        <taxon>Methanobacteriota</taxon>
        <taxon>Stenosarchaea group</taxon>
        <taxon>Halobacteria</taxon>
        <taxon>Halobacteriales</taxon>
        <taxon>Haloferacaceae</taxon>
        <taxon>Halonotius</taxon>
    </lineage>
</organism>
<dbReference type="OrthoDB" id="110868at2157"/>
<keyword evidence="1" id="KW-1133">Transmembrane helix</keyword>
<feature type="transmembrane region" description="Helical" evidence="1">
    <location>
        <begin position="444"/>
        <end position="467"/>
    </location>
</feature>
<feature type="transmembrane region" description="Helical" evidence="1">
    <location>
        <begin position="224"/>
        <end position="248"/>
    </location>
</feature>
<proteinExistence type="predicted"/>
<feature type="transmembrane region" description="Helical" evidence="1">
    <location>
        <begin position="307"/>
        <end position="325"/>
    </location>
</feature>
<dbReference type="AlphaFoldDB" id="A0A8J8PDA0"/>
<feature type="transmembrane region" description="Helical" evidence="1">
    <location>
        <begin position="254"/>
        <end position="273"/>
    </location>
</feature>
<comment type="caution">
    <text evidence="2">The sequence shown here is derived from an EMBL/GenBank/DDBJ whole genome shotgun (WGS) entry which is preliminary data.</text>
</comment>
<feature type="transmembrane region" description="Helical" evidence="1">
    <location>
        <begin position="106"/>
        <end position="124"/>
    </location>
</feature>
<evidence type="ECO:0000313" key="2">
    <source>
        <dbReference type="EMBL" id="TQQ83097.1"/>
    </source>
</evidence>
<keyword evidence="1" id="KW-0812">Transmembrane</keyword>
<feature type="transmembrane region" description="Helical" evidence="1">
    <location>
        <begin position="337"/>
        <end position="357"/>
    </location>
</feature>
<dbReference type="Proteomes" id="UP000705823">
    <property type="component" value="Unassembled WGS sequence"/>
</dbReference>
<dbReference type="RefSeq" id="WP_142979361.1">
    <property type="nucleotide sequence ID" value="NZ_RKLU01000002.1"/>
</dbReference>
<feature type="transmembrane region" description="Helical" evidence="1">
    <location>
        <begin position="133"/>
        <end position="157"/>
    </location>
</feature>
<evidence type="ECO:0000313" key="3">
    <source>
        <dbReference type="Proteomes" id="UP000705823"/>
    </source>
</evidence>